<organism evidence="2 3">
    <name type="scientific">Fusarium torulosum</name>
    <dbReference type="NCBI Taxonomy" id="33205"/>
    <lineage>
        <taxon>Eukaryota</taxon>
        <taxon>Fungi</taxon>
        <taxon>Dikarya</taxon>
        <taxon>Ascomycota</taxon>
        <taxon>Pezizomycotina</taxon>
        <taxon>Sordariomycetes</taxon>
        <taxon>Hypocreomycetidae</taxon>
        <taxon>Hypocreales</taxon>
        <taxon>Nectriaceae</taxon>
        <taxon>Fusarium</taxon>
    </lineage>
</organism>
<comment type="caution">
    <text evidence="2">The sequence shown here is derived from an EMBL/GenBank/DDBJ whole genome shotgun (WGS) entry which is preliminary data.</text>
</comment>
<gene>
    <name evidence="2" type="ORF">FTOL_10828</name>
</gene>
<sequence>MTVNMSANRHITGGFKQESGVHAYLDLRVQRSKDVLTTKLTRNFKRVVTPLSPIFPFCLMGWDERSDWVGSWMVCSFLVLVLVLEGGFELSTHLDPSFAVQSLT</sequence>
<keyword evidence="1" id="KW-0812">Transmembrane</keyword>
<accession>A0AAE8SME1</accession>
<feature type="transmembrane region" description="Helical" evidence="1">
    <location>
        <begin position="69"/>
        <end position="88"/>
    </location>
</feature>
<dbReference type="EMBL" id="ONZP01000446">
    <property type="protein sequence ID" value="SPJ84310.1"/>
    <property type="molecule type" value="Genomic_DNA"/>
</dbReference>
<proteinExistence type="predicted"/>
<keyword evidence="3" id="KW-1185">Reference proteome</keyword>
<name>A0AAE8SME1_9HYPO</name>
<evidence type="ECO:0000313" key="2">
    <source>
        <dbReference type="EMBL" id="SPJ84310.1"/>
    </source>
</evidence>
<reference evidence="2" key="1">
    <citation type="submission" date="2018-03" db="EMBL/GenBank/DDBJ databases">
        <authorList>
            <person name="Guldener U."/>
        </authorList>
    </citation>
    <scope>NUCLEOTIDE SEQUENCE</scope>
</reference>
<keyword evidence="1" id="KW-1133">Transmembrane helix</keyword>
<evidence type="ECO:0000256" key="1">
    <source>
        <dbReference type="SAM" id="Phobius"/>
    </source>
</evidence>
<dbReference type="Proteomes" id="UP001187734">
    <property type="component" value="Unassembled WGS sequence"/>
</dbReference>
<protein>
    <submittedName>
        <fullName evidence="2">Uncharacterized protein</fullName>
    </submittedName>
</protein>
<dbReference type="AlphaFoldDB" id="A0AAE8SME1"/>
<evidence type="ECO:0000313" key="3">
    <source>
        <dbReference type="Proteomes" id="UP001187734"/>
    </source>
</evidence>
<keyword evidence="1" id="KW-0472">Membrane</keyword>